<dbReference type="VEuPathDB" id="ToxoDB:ETH_00037370"/>
<feature type="region of interest" description="Disordered" evidence="1">
    <location>
        <begin position="1"/>
        <end position="24"/>
    </location>
</feature>
<evidence type="ECO:0000313" key="3">
    <source>
        <dbReference type="EMBL" id="CDJ40713.1"/>
    </source>
</evidence>
<reference evidence="3" key="2">
    <citation type="submission" date="2013-10" db="EMBL/GenBank/DDBJ databases">
        <authorList>
            <person name="Aslett M."/>
        </authorList>
    </citation>
    <scope>NUCLEOTIDE SEQUENCE [LARGE SCALE GENOMIC DNA]</scope>
    <source>
        <strain evidence="3">Houghton</strain>
    </source>
</reference>
<dbReference type="InterPro" id="IPR052763">
    <property type="entry name" value="DnaJ_C4"/>
</dbReference>
<dbReference type="PROSITE" id="PS50076">
    <property type="entry name" value="DNAJ_2"/>
    <property type="match status" value="1"/>
</dbReference>
<feature type="compositionally biased region" description="Basic and acidic residues" evidence="1">
    <location>
        <begin position="1"/>
        <end position="10"/>
    </location>
</feature>
<organism evidence="3 4">
    <name type="scientific">Eimeria tenella</name>
    <name type="common">Coccidian parasite</name>
    <dbReference type="NCBI Taxonomy" id="5802"/>
    <lineage>
        <taxon>Eukaryota</taxon>
        <taxon>Sar</taxon>
        <taxon>Alveolata</taxon>
        <taxon>Apicomplexa</taxon>
        <taxon>Conoidasida</taxon>
        <taxon>Coccidia</taxon>
        <taxon>Eucoccidiorida</taxon>
        <taxon>Eimeriorina</taxon>
        <taxon>Eimeriidae</taxon>
        <taxon>Eimeria</taxon>
    </lineage>
</organism>
<proteinExistence type="predicted"/>
<dbReference type="SUPFAM" id="SSF46565">
    <property type="entry name" value="Chaperone J-domain"/>
    <property type="match status" value="1"/>
</dbReference>
<dbReference type="OrthoDB" id="10250354at2759"/>
<name>U6KUW1_EIMTE</name>
<dbReference type="CDD" id="cd06257">
    <property type="entry name" value="DnaJ"/>
    <property type="match status" value="1"/>
</dbReference>
<dbReference type="PANTHER" id="PTHR44825">
    <property type="match status" value="1"/>
</dbReference>
<sequence>MEKETEKEANPNEAEVDVQPTTSSDRYYSLLGVSPDASPAEIRKAYYALCKRLHPDK</sequence>
<evidence type="ECO:0000313" key="4">
    <source>
        <dbReference type="Proteomes" id="UP000030747"/>
    </source>
</evidence>
<evidence type="ECO:0000256" key="1">
    <source>
        <dbReference type="SAM" id="MobiDB-lite"/>
    </source>
</evidence>
<dbReference type="InterPro" id="IPR001623">
    <property type="entry name" value="DnaJ_domain"/>
</dbReference>
<evidence type="ECO:0000259" key="2">
    <source>
        <dbReference type="PROSITE" id="PS50076"/>
    </source>
</evidence>
<dbReference type="InterPro" id="IPR036869">
    <property type="entry name" value="J_dom_sf"/>
</dbReference>
<dbReference type="Proteomes" id="UP000030747">
    <property type="component" value="Unassembled WGS sequence"/>
</dbReference>
<dbReference type="PRINTS" id="PR00625">
    <property type="entry name" value="JDOMAIN"/>
</dbReference>
<reference evidence="3" key="1">
    <citation type="submission" date="2013-10" db="EMBL/GenBank/DDBJ databases">
        <title>Genomic analysis of the causative agents of coccidiosis in chickens.</title>
        <authorList>
            <person name="Reid A.J."/>
            <person name="Blake D."/>
            <person name="Billington K."/>
            <person name="Browne H."/>
            <person name="Dunn M."/>
            <person name="Hung S."/>
            <person name="Kawahara F."/>
            <person name="Miranda-Saavedra D."/>
            <person name="Mourier T."/>
            <person name="Nagra H."/>
            <person name="Otto T.D."/>
            <person name="Rawlings N."/>
            <person name="Sanchez A."/>
            <person name="Sanders M."/>
            <person name="Subramaniam C."/>
            <person name="Tay Y."/>
            <person name="Dear P."/>
            <person name="Doerig C."/>
            <person name="Gruber A."/>
            <person name="Parkinson J."/>
            <person name="Shirley M."/>
            <person name="Wan K.L."/>
            <person name="Berriman M."/>
            <person name="Tomley F."/>
            <person name="Pain A."/>
        </authorList>
    </citation>
    <scope>NUCLEOTIDE SEQUENCE [LARGE SCALE GENOMIC DNA]</scope>
    <source>
        <strain evidence="3">Houghton</strain>
    </source>
</reference>
<keyword evidence="4" id="KW-1185">Reference proteome</keyword>
<gene>
    <name evidence="3" type="ORF">ETH_00037370</name>
</gene>
<dbReference type="PANTHER" id="PTHR44825:SF1">
    <property type="entry name" value="DNAJ HOMOLOG SUBFAMILY C MEMBER 4"/>
    <property type="match status" value="1"/>
</dbReference>
<protein>
    <recommendedName>
        <fullName evidence="2">J domain-containing protein</fullName>
    </recommendedName>
</protein>
<dbReference type="EMBL" id="HG675253">
    <property type="protein sequence ID" value="CDJ40713.1"/>
    <property type="molecule type" value="Genomic_DNA"/>
</dbReference>
<dbReference type="AlphaFoldDB" id="U6KUW1"/>
<feature type="domain" description="J" evidence="2">
    <location>
        <begin position="26"/>
        <end position="57"/>
    </location>
</feature>
<dbReference type="Pfam" id="PF00226">
    <property type="entry name" value="DnaJ"/>
    <property type="match status" value="1"/>
</dbReference>
<dbReference type="GeneID" id="25256515"/>
<dbReference type="VEuPathDB" id="ToxoDB:ETH2_0209100"/>
<accession>U6KUW1</accession>
<dbReference type="Gene3D" id="1.10.287.110">
    <property type="entry name" value="DnaJ domain"/>
    <property type="match status" value="1"/>
</dbReference>
<dbReference type="RefSeq" id="XP_013231463.1">
    <property type="nucleotide sequence ID" value="XM_013376009.1"/>
</dbReference>